<dbReference type="PRINTS" id="PR00075">
    <property type="entry name" value="FACDDSATRASE"/>
</dbReference>
<evidence type="ECO:0000256" key="9">
    <source>
        <dbReference type="ARBA" id="ARBA00023002"/>
    </source>
</evidence>
<evidence type="ECO:0000259" key="16">
    <source>
        <dbReference type="PROSITE" id="PS50255"/>
    </source>
</evidence>
<comment type="similarity">
    <text evidence="2 14">Belongs to the fatty acid desaturase type 1 family.</text>
</comment>
<dbReference type="PROSITE" id="PS00191">
    <property type="entry name" value="CYTOCHROME_B5_1"/>
    <property type="match status" value="1"/>
</dbReference>
<keyword evidence="18" id="KW-1185">Reference proteome</keyword>
<keyword evidence="9 14" id="KW-0560">Oxidoreductase</keyword>
<dbReference type="PIRSF" id="PIRSF000345">
    <property type="entry name" value="OLE1"/>
    <property type="match status" value="1"/>
</dbReference>
<feature type="transmembrane region" description="Helical" evidence="15">
    <location>
        <begin position="49"/>
        <end position="67"/>
    </location>
</feature>
<evidence type="ECO:0000313" key="18">
    <source>
        <dbReference type="Proteomes" id="UP000707451"/>
    </source>
</evidence>
<dbReference type="SMART" id="SM01117">
    <property type="entry name" value="Cyt-b5"/>
    <property type="match status" value="1"/>
</dbReference>
<comment type="subcellular location">
    <subcellularLocation>
        <location evidence="1">Membrane</location>
        <topology evidence="1">Multi-pass membrane protein</topology>
    </subcellularLocation>
</comment>
<name>A0A9P8BPV6_9FUNG</name>
<dbReference type="PROSITE" id="PS00476">
    <property type="entry name" value="FATTY_ACID_DESATUR_1"/>
    <property type="match status" value="1"/>
</dbReference>
<keyword evidence="8 15" id="KW-1133">Transmembrane helix</keyword>
<evidence type="ECO:0000256" key="2">
    <source>
        <dbReference type="ARBA" id="ARBA00009295"/>
    </source>
</evidence>
<reference evidence="17" key="1">
    <citation type="submission" date="2021-06" db="EMBL/GenBank/DDBJ databases">
        <title>Genome Sequence of Mortierella hyaline Strain SCG-10, a Cold-Adapted, Nitrate-Reducing Fungus Isolated from Soil in Minnesota, USA.</title>
        <authorList>
            <person name="Aldossari N."/>
        </authorList>
    </citation>
    <scope>NUCLEOTIDE SEQUENCE</scope>
    <source>
        <strain evidence="17">SCG-10</strain>
    </source>
</reference>
<dbReference type="GO" id="GO:0006636">
    <property type="term" value="P:unsaturated fatty acid biosynthetic process"/>
    <property type="evidence" value="ECO:0007669"/>
    <property type="project" value="UniProtKB-UniRule"/>
</dbReference>
<evidence type="ECO:0000256" key="10">
    <source>
        <dbReference type="ARBA" id="ARBA00023004"/>
    </source>
</evidence>
<evidence type="ECO:0000256" key="13">
    <source>
        <dbReference type="ARBA" id="ARBA00023160"/>
    </source>
</evidence>
<evidence type="ECO:0000256" key="6">
    <source>
        <dbReference type="ARBA" id="ARBA00022723"/>
    </source>
</evidence>
<keyword evidence="10 14" id="KW-0408">Iron</keyword>
<proteinExistence type="inferred from homology"/>
<keyword evidence="3 14" id="KW-0444">Lipid biosynthesis</keyword>
<dbReference type="InterPro" id="IPR036400">
    <property type="entry name" value="Cyt_B5-like_heme/steroid_sf"/>
</dbReference>
<gene>
    <name evidence="17" type="ORF">KI688_007625</name>
</gene>
<keyword evidence="7 14" id="KW-0276">Fatty acid metabolism</keyword>
<dbReference type="GO" id="GO:0004768">
    <property type="term" value="F:stearoyl-CoA 9-desaturase activity"/>
    <property type="evidence" value="ECO:0007669"/>
    <property type="project" value="UniProtKB-UniRule"/>
</dbReference>
<keyword evidence="12 15" id="KW-0472">Membrane</keyword>
<dbReference type="InterPro" id="IPR001199">
    <property type="entry name" value="Cyt_B5-like_heme/steroid-bd"/>
</dbReference>
<keyword evidence="6 14" id="KW-0479">Metal-binding</keyword>
<dbReference type="InterPro" id="IPR015876">
    <property type="entry name" value="Acyl-CoA_DS"/>
</dbReference>
<feature type="transmembrane region" description="Helical" evidence="15">
    <location>
        <begin position="79"/>
        <end position="100"/>
    </location>
</feature>
<comment type="cofactor">
    <cofactor evidence="14">
        <name>Fe(2+)</name>
        <dbReference type="ChEBI" id="CHEBI:29033"/>
    </cofactor>
    <text evidence="14">Expected to bind 2 Fe(2+) ions per subunit.</text>
</comment>
<accession>A0A9P8BPV6</accession>
<evidence type="ECO:0000256" key="8">
    <source>
        <dbReference type="ARBA" id="ARBA00022989"/>
    </source>
</evidence>
<dbReference type="Proteomes" id="UP000707451">
    <property type="component" value="Unassembled WGS sequence"/>
</dbReference>
<comment type="catalytic activity">
    <reaction evidence="14">
        <text>octadecanoyl-CoA + 2 Fe(II)-[cytochrome b5] + O2 + 2 H(+) = (9Z)-octadecenoyl-CoA + 2 Fe(III)-[cytochrome b5] + 2 H2O</text>
        <dbReference type="Rhea" id="RHEA:19721"/>
        <dbReference type="Rhea" id="RHEA-COMP:10438"/>
        <dbReference type="Rhea" id="RHEA-COMP:10439"/>
        <dbReference type="ChEBI" id="CHEBI:15377"/>
        <dbReference type="ChEBI" id="CHEBI:15378"/>
        <dbReference type="ChEBI" id="CHEBI:15379"/>
        <dbReference type="ChEBI" id="CHEBI:29033"/>
        <dbReference type="ChEBI" id="CHEBI:29034"/>
        <dbReference type="ChEBI" id="CHEBI:57387"/>
        <dbReference type="ChEBI" id="CHEBI:57394"/>
        <dbReference type="EC" id="1.14.19.1"/>
    </reaction>
</comment>
<evidence type="ECO:0000256" key="7">
    <source>
        <dbReference type="ARBA" id="ARBA00022832"/>
    </source>
</evidence>
<dbReference type="OrthoDB" id="10260134at2759"/>
<dbReference type="PROSITE" id="PS50255">
    <property type="entry name" value="CYTOCHROME_B5_2"/>
    <property type="match status" value="1"/>
</dbReference>
<dbReference type="SUPFAM" id="SSF55856">
    <property type="entry name" value="Cytochrome b5-like heme/steroid binding domain"/>
    <property type="match status" value="1"/>
</dbReference>
<feature type="transmembrane region" description="Helical" evidence="15">
    <location>
        <begin position="195"/>
        <end position="216"/>
    </location>
</feature>
<dbReference type="InterPro" id="IPR005804">
    <property type="entry name" value="FA_desaturase_dom"/>
</dbReference>
<keyword evidence="13 14" id="KW-0275">Fatty acid biosynthesis</keyword>
<dbReference type="PANTHER" id="PTHR11351">
    <property type="entry name" value="ACYL-COA DESATURASE"/>
    <property type="match status" value="1"/>
</dbReference>
<keyword evidence="4 14" id="KW-0349">Heme</keyword>
<dbReference type="EC" id="1.14.19.1" evidence="14"/>
<comment type="caution">
    <text evidence="17">The sequence shown here is derived from an EMBL/GenBank/DDBJ whole genome shotgun (WGS) entry which is preliminary data.</text>
</comment>
<protein>
    <recommendedName>
        <fullName evidence="14">Acyl-CoA desaturase</fullName>
        <ecNumber evidence="14">1.14.19.1</ecNumber>
    </recommendedName>
</protein>
<dbReference type="InterPro" id="IPR001522">
    <property type="entry name" value="FADS-1_CS"/>
</dbReference>
<dbReference type="AlphaFoldDB" id="A0A9P8BPV6"/>
<dbReference type="GO" id="GO:0020037">
    <property type="term" value="F:heme binding"/>
    <property type="evidence" value="ECO:0007669"/>
    <property type="project" value="InterPro"/>
</dbReference>
<evidence type="ECO:0000256" key="3">
    <source>
        <dbReference type="ARBA" id="ARBA00022516"/>
    </source>
</evidence>
<dbReference type="InterPro" id="IPR018506">
    <property type="entry name" value="Cyt_B5_heme-BS"/>
</dbReference>
<evidence type="ECO:0000256" key="14">
    <source>
        <dbReference type="PIRNR" id="PIRNR000345"/>
    </source>
</evidence>
<evidence type="ECO:0000256" key="11">
    <source>
        <dbReference type="ARBA" id="ARBA00023098"/>
    </source>
</evidence>
<feature type="transmembrane region" description="Helical" evidence="15">
    <location>
        <begin position="112"/>
        <end position="133"/>
    </location>
</feature>
<evidence type="ECO:0000256" key="12">
    <source>
        <dbReference type="ARBA" id="ARBA00023136"/>
    </source>
</evidence>
<dbReference type="Pfam" id="PF00487">
    <property type="entry name" value="FA_desaturase"/>
    <property type="match status" value="1"/>
</dbReference>
<dbReference type="GO" id="GO:0005506">
    <property type="term" value="F:iron ion binding"/>
    <property type="evidence" value="ECO:0007669"/>
    <property type="project" value="TreeGrafter"/>
</dbReference>
<evidence type="ECO:0000256" key="15">
    <source>
        <dbReference type="SAM" id="Phobius"/>
    </source>
</evidence>
<evidence type="ECO:0000256" key="4">
    <source>
        <dbReference type="ARBA" id="ARBA00022617"/>
    </source>
</evidence>
<evidence type="ECO:0000256" key="5">
    <source>
        <dbReference type="ARBA" id="ARBA00022692"/>
    </source>
</evidence>
<comment type="function">
    <text evidence="14">Stearoyl-CoA desaturase that utilizes O(2) and electrons from reduced cytochrome b5 to introduce the first double bond into saturated fatty acyl-CoA substrates.</text>
</comment>
<dbReference type="PANTHER" id="PTHR11351:SF31">
    <property type="entry name" value="DESATURASE 1, ISOFORM A-RELATED"/>
    <property type="match status" value="1"/>
</dbReference>
<dbReference type="Gene3D" id="3.10.120.10">
    <property type="entry name" value="Cytochrome b5-like heme/steroid binding domain"/>
    <property type="match status" value="1"/>
</dbReference>
<dbReference type="EMBL" id="JAHRHY010000025">
    <property type="protein sequence ID" value="KAG9061287.1"/>
    <property type="molecule type" value="Genomic_DNA"/>
</dbReference>
<sequence length="453" mass="51637">MATPLPPTFVVPATQTETRRQPLEHDVLPPLFPEKITITNIWRYLDYKHVLGLGLTPLIALYGLLTTEVQTKTLIWSIIYYYATGLGITAGKFSLCLGYHRLWAHRAYSAGPAMSFVLALLGAGAVEGSIKWWSRGHRAHHRWTDTEKDPYSAHRGLFFSHVGWMLIKRPGWKIGHADVDDLNKNKLVQWQHKHYLPLVLTMGVIFPTLVAGLGWGDWRGGYFYAAILRLVFVHHATFCVNSLAHWLGEGPFDDRHSPRDHFITAFMTLGEGYHNFHHQFPQDYRNAIRFYQYDPTKWVIALCAFFGLATHLKTFPENEVRKGQLQMIEKKVLEKKTKLQWGTPIADLPVLSFEDYQHACKNDGKKWILLEGVVYDVAEFMHEHPGGEKYIKMGLGKDMTAAFNGGMYDHSNAARNLLSLMRVAIVEFGGEVEAQKKNPSVPVYGDDHHSKSE</sequence>
<feature type="domain" description="Cytochrome b5 heme-binding" evidence="16">
    <location>
        <begin position="348"/>
        <end position="427"/>
    </location>
</feature>
<evidence type="ECO:0000313" key="17">
    <source>
        <dbReference type="EMBL" id="KAG9061287.1"/>
    </source>
</evidence>
<keyword evidence="14" id="KW-0813">Transport</keyword>
<keyword evidence="5 15" id="KW-0812">Transmembrane</keyword>
<keyword evidence="14" id="KW-0249">Electron transport</keyword>
<dbReference type="GO" id="GO:0005789">
    <property type="term" value="C:endoplasmic reticulum membrane"/>
    <property type="evidence" value="ECO:0007669"/>
    <property type="project" value="TreeGrafter"/>
</dbReference>
<evidence type="ECO:0000256" key="1">
    <source>
        <dbReference type="ARBA" id="ARBA00004141"/>
    </source>
</evidence>
<organism evidence="17 18">
    <name type="scientific">Linnemannia hyalina</name>
    <dbReference type="NCBI Taxonomy" id="64524"/>
    <lineage>
        <taxon>Eukaryota</taxon>
        <taxon>Fungi</taxon>
        <taxon>Fungi incertae sedis</taxon>
        <taxon>Mucoromycota</taxon>
        <taxon>Mortierellomycotina</taxon>
        <taxon>Mortierellomycetes</taxon>
        <taxon>Mortierellales</taxon>
        <taxon>Mortierellaceae</taxon>
        <taxon>Linnemannia</taxon>
    </lineage>
</organism>
<keyword evidence="11 14" id="KW-0443">Lipid metabolism</keyword>
<dbReference type="CDD" id="cd03505">
    <property type="entry name" value="Delta9-FADS-like"/>
    <property type="match status" value="1"/>
</dbReference>
<dbReference type="Pfam" id="PF00173">
    <property type="entry name" value="Cyt-b5"/>
    <property type="match status" value="1"/>
</dbReference>
<dbReference type="InterPro" id="IPR009160">
    <property type="entry name" value="Acyl-CoA_deSatase_haem/ster-bd"/>
</dbReference>